<evidence type="ECO:0008006" key="4">
    <source>
        <dbReference type="Google" id="ProtNLM"/>
    </source>
</evidence>
<proteinExistence type="predicted"/>
<feature type="transmembrane region" description="Helical" evidence="1">
    <location>
        <begin position="80"/>
        <end position="102"/>
    </location>
</feature>
<gene>
    <name evidence="2" type="ORF">ABID50_001830</name>
</gene>
<keyword evidence="1" id="KW-1133">Transmembrane helix</keyword>
<dbReference type="InterPro" id="IPR021529">
    <property type="entry name" value="DUF2798"/>
</dbReference>
<evidence type="ECO:0000256" key="1">
    <source>
        <dbReference type="SAM" id="Phobius"/>
    </source>
</evidence>
<keyword evidence="1" id="KW-0472">Membrane</keyword>
<protein>
    <recommendedName>
        <fullName evidence="4">MFS transporter</fullName>
    </recommendedName>
</protein>
<dbReference type="GeneID" id="78826858"/>
<reference evidence="2 3" key="1">
    <citation type="submission" date="2024-06" db="EMBL/GenBank/DDBJ databases">
        <title>Genomic Encyclopedia of Type Strains, Phase IV (KMG-IV): sequencing the most valuable type-strain genomes for metagenomic binning, comparative biology and taxonomic classification.</title>
        <authorList>
            <person name="Goeker M."/>
        </authorList>
    </citation>
    <scope>NUCLEOTIDE SEQUENCE [LARGE SCALE GENOMIC DNA]</scope>
    <source>
        <strain evidence="2 3">DSM 29126</strain>
    </source>
</reference>
<dbReference type="Proteomes" id="UP001549134">
    <property type="component" value="Unassembled WGS sequence"/>
</dbReference>
<dbReference type="RefSeq" id="WP_237396225.1">
    <property type="nucleotide sequence ID" value="NZ_AP024276.1"/>
</dbReference>
<comment type="caution">
    <text evidence="2">The sequence shown here is derived from an EMBL/GenBank/DDBJ whole genome shotgun (WGS) entry which is preliminary data.</text>
</comment>
<organism evidence="2 3">
    <name type="scientific">Streptococcus parasuis</name>
    <dbReference type="NCBI Taxonomy" id="1501662"/>
    <lineage>
        <taxon>Bacteria</taxon>
        <taxon>Bacillati</taxon>
        <taxon>Bacillota</taxon>
        <taxon>Bacilli</taxon>
        <taxon>Lactobacillales</taxon>
        <taxon>Streptococcaceae</taxon>
        <taxon>Streptococcus</taxon>
    </lineage>
</organism>
<name>A0ABV2ETZ5_9STRE</name>
<feature type="transmembrane region" description="Helical" evidence="1">
    <location>
        <begin position="42"/>
        <end position="68"/>
    </location>
</feature>
<dbReference type="EMBL" id="JBEPLX010000026">
    <property type="protein sequence ID" value="MET3534666.1"/>
    <property type="molecule type" value="Genomic_DNA"/>
</dbReference>
<feature type="transmembrane region" description="Helical" evidence="1">
    <location>
        <begin position="108"/>
        <end position="130"/>
    </location>
</feature>
<feature type="transmembrane region" description="Helical" evidence="1">
    <location>
        <begin position="9"/>
        <end position="30"/>
    </location>
</feature>
<dbReference type="Pfam" id="PF11391">
    <property type="entry name" value="DUF2798"/>
    <property type="match status" value="2"/>
</dbReference>
<accession>A0ABV2ETZ5</accession>
<keyword evidence="1" id="KW-0812">Transmembrane</keyword>
<sequence length="147" mass="16929">MSKSIKDRLIFAGLMSLMMSSVMTAWNLWWADRLSFQIFVPAYLTAVLVSFIVVQIVNPLVSIWTVYLQTKISNVKQMNFLISGFRSILMGLAMGLFGLYMSKLPFQIPLYLTRFSRNIIISFPLSYFLVRPLAGKIVVRFHHNINN</sequence>
<evidence type="ECO:0000313" key="3">
    <source>
        <dbReference type="Proteomes" id="UP001549134"/>
    </source>
</evidence>
<evidence type="ECO:0000313" key="2">
    <source>
        <dbReference type="EMBL" id="MET3534666.1"/>
    </source>
</evidence>
<keyword evidence="3" id="KW-1185">Reference proteome</keyword>